<dbReference type="SUPFAM" id="SSF53756">
    <property type="entry name" value="UDP-Glycosyltransferase/glycogen phosphorylase"/>
    <property type="match status" value="1"/>
</dbReference>
<reference evidence="1 2" key="1">
    <citation type="submission" date="2016-10" db="EMBL/GenBank/DDBJ databases">
        <authorList>
            <person name="de Groot N.N."/>
        </authorList>
    </citation>
    <scope>NUCLEOTIDE SEQUENCE [LARGE SCALE GENOMIC DNA]</scope>
    <source>
        <strain evidence="1 2">DSM 18438</strain>
    </source>
</reference>
<dbReference type="RefSeq" id="WP_091961708.1">
    <property type="nucleotide sequence ID" value="NZ_FOLH01000003.1"/>
</dbReference>
<dbReference type="AlphaFoldDB" id="A0A1I1GS51"/>
<dbReference type="Gene3D" id="3.90.550.10">
    <property type="entry name" value="Spore Coat Polysaccharide Biosynthesis Protein SpsA, Chain A"/>
    <property type="match status" value="2"/>
</dbReference>
<evidence type="ECO:0000313" key="1">
    <source>
        <dbReference type="EMBL" id="SFC14295.1"/>
    </source>
</evidence>
<dbReference type="SUPFAM" id="SSF53448">
    <property type="entry name" value="Nucleotide-diphospho-sugar transferases"/>
    <property type="match status" value="2"/>
</dbReference>
<dbReference type="Proteomes" id="UP000199058">
    <property type="component" value="Unassembled WGS sequence"/>
</dbReference>
<name>A0A1I1GS51_9GAMM</name>
<gene>
    <name evidence="1" type="ORF">SAMN05660443_1595</name>
</gene>
<dbReference type="STRING" id="1122252.SAMN05660443_1595"/>
<dbReference type="Gene3D" id="3.40.50.2000">
    <property type="entry name" value="Glycogen Phosphorylase B"/>
    <property type="match status" value="1"/>
</dbReference>
<dbReference type="OrthoDB" id="9801954at2"/>
<protein>
    <submittedName>
        <fullName evidence="1">Glycosyltransferase involved in cell wall bisynthesis</fullName>
    </submittedName>
</protein>
<keyword evidence="1" id="KW-0808">Transferase</keyword>
<keyword evidence="2" id="KW-1185">Reference proteome</keyword>
<proteinExistence type="predicted"/>
<organism evidence="1 2">
    <name type="scientific">Marinospirillum celere</name>
    <dbReference type="NCBI Taxonomy" id="1122252"/>
    <lineage>
        <taxon>Bacteria</taxon>
        <taxon>Pseudomonadati</taxon>
        <taxon>Pseudomonadota</taxon>
        <taxon>Gammaproteobacteria</taxon>
        <taxon>Oceanospirillales</taxon>
        <taxon>Oceanospirillaceae</taxon>
        <taxon>Marinospirillum</taxon>
    </lineage>
</organism>
<sequence>MKQPAIISTLLDRQAGLLDAVLREQPMDIIAPRLFAETARQLGKKHQVKVHIIEEAVSSYDQLTATKELAASYNAKLEASHEPLENWLEQQGQKASLAPRILKVAEGRTEKLLTLYRGLDLLHQELDIQALLVNQEYMIHEATLVNWAKHRDVPSVHFCHCPYTFRSVGSMRHFVSSHMTLTSERCNLTLDDMQTGHGERQVTGLINWDAYRDIGFEHLIQINEQLAIPDDALVISFFTSYAFRESACADPETYEKSLDAFLQAAAEVQAATDEELFFIVKDRPSGIAFGEEQVKHKAKKFGLEKNLAYLFIRPEVVVARSDITISCGSGIALEGMALGKPTIELVIRQTFLANLVFAADDGVIQCEPPTLAAELLRLVEDEDLREDIADIVIDKDDLIEPTQLQQATQESAAYLLEILGKEDAAEKVRSADDFYDHLQVMGQDARFQQTNAFQVWRARTQPNELTGQLMGERYNQWQHKPSFHLVVVADKSLFDALANTLDSFELQIYPHYGVSIISPDACPDESLLSSPNLQWVQSEKPFEAINEVISQVEADWVMQLWPGDELQPQALFNLADYANINSDWLAIYGDEVLIKPTTDDLADDESRLGTSEHTDPIFKPDFNLDLLRSTDYVNRATAFRKDAWTAMEGFRALAYRQTEDLVFRIAERMTLPAIGHLPNILVHRSTFMDNLVASDEHEALGALIRQEHLVRCQFEKAQVQPGLHPQIYNTRYQITDSQPVTDLLIATSGLNDSLRGCLVSLKEQLSADTLQIYVSVPSKAEAQAWLLEEGLDFTQINWVEQADFSANLALQWKRLIEASQADYFILAFDRVRWVQSNWLHSLLDQLQRPDVAMTGPRLVSSRATIISAGQILGKDGLVGDLYRDFFLEQEVPGLPRAWCEQNFNALNPSCIAIKRSAYEQQGGLDEAMVSHLAVNDLQLKLCTQGQKLVWTPLSTVVVTDPLLPPPDKDVEAFKGRWFNLLPQDPAFNPNLELRGSGVFPDILLSGRWHLYHHQRPQLLAAFLDQQTEQVESAASIIKGLHEADKNEIIQLQEHHYLSSNPVQPINTVELARLMPDTCVYIGSPTDHEALLKDTPTYTQIEQWAVITSSMDWEAWQPLEEHLTGWLFTDAGVEAKCTTKKPSKVIKSLADSENWLQDTFSK</sequence>
<dbReference type="EMBL" id="FOLH01000003">
    <property type="protein sequence ID" value="SFC14295.1"/>
    <property type="molecule type" value="Genomic_DNA"/>
</dbReference>
<dbReference type="GO" id="GO:0016740">
    <property type="term" value="F:transferase activity"/>
    <property type="evidence" value="ECO:0007669"/>
    <property type="project" value="UniProtKB-KW"/>
</dbReference>
<dbReference type="InterPro" id="IPR029044">
    <property type="entry name" value="Nucleotide-diphossugar_trans"/>
</dbReference>
<evidence type="ECO:0000313" key="2">
    <source>
        <dbReference type="Proteomes" id="UP000199058"/>
    </source>
</evidence>
<accession>A0A1I1GS51</accession>